<keyword evidence="1" id="KW-0614">Plasmid</keyword>
<dbReference type="AlphaFoldDB" id="A0A291W4I2"/>
<reference evidence="1 2" key="1">
    <citation type="submission" date="2017-10" db="EMBL/GenBank/DDBJ databases">
        <title>Streptomyces alboflavus Genome sequencing and assembly.</title>
        <authorList>
            <person name="Wang Y."/>
            <person name="Du B."/>
            <person name="Ding Y."/>
            <person name="Liu H."/>
            <person name="Hou Q."/>
            <person name="Liu K."/>
            <person name="Wang C."/>
            <person name="Yao L."/>
        </authorList>
    </citation>
    <scope>NUCLEOTIDE SEQUENCE [LARGE SCALE GENOMIC DNA]</scope>
    <source>
        <strain evidence="1 2">MDJK44</strain>
        <plasmid evidence="2">Plasmid pmdjk44.1</plasmid>
    </source>
</reference>
<keyword evidence="2" id="KW-1185">Reference proteome</keyword>
<sequence length="89" mass="9944">MPPPCADVGAFLDRLKRALHTIECRELGPEAAEQRFGRFADVSEGHVFLSLDSDRLLARHPEHEELRELVRAVRERGPAVNVTLTSPST</sequence>
<evidence type="ECO:0000313" key="1">
    <source>
        <dbReference type="EMBL" id="ATM24551.1"/>
    </source>
</evidence>
<geneLocation type="plasmid" evidence="2">
    <name>pmdjk44.1</name>
</geneLocation>
<dbReference type="EMBL" id="CP023976">
    <property type="protein sequence ID" value="ATM24551.1"/>
    <property type="molecule type" value="Genomic_DNA"/>
</dbReference>
<gene>
    <name evidence="1" type="ORF">SMD44_p10052</name>
</gene>
<dbReference type="KEGG" id="salf:SMD44_p10052"/>
<name>A0A291W4I2_9ACTN</name>
<dbReference type="Proteomes" id="UP000195880">
    <property type="component" value="Plasmid pMDJK44.1"/>
</dbReference>
<organism evidence="1 2">
    <name type="scientific">Streptomyces alboflavus</name>
    <dbReference type="NCBI Taxonomy" id="67267"/>
    <lineage>
        <taxon>Bacteria</taxon>
        <taxon>Bacillati</taxon>
        <taxon>Actinomycetota</taxon>
        <taxon>Actinomycetes</taxon>
        <taxon>Kitasatosporales</taxon>
        <taxon>Streptomycetaceae</taxon>
        <taxon>Streptomyces</taxon>
    </lineage>
</organism>
<accession>A0A291W4I2</accession>
<proteinExistence type="predicted"/>
<evidence type="ECO:0000313" key="2">
    <source>
        <dbReference type="Proteomes" id="UP000195880"/>
    </source>
</evidence>
<protein>
    <submittedName>
        <fullName evidence="1">Uncharacterized protein</fullName>
    </submittedName>
</protein>